<proteinExistence type="predicted"/>
<name>A0A6J5LFF6_9CAUD</name>
<gene>
    <name evidence="2" type="ORF">UFOVP137_31</name>
</gene>
<sequence length="103" mass="10336">MSGATTILAAAAVAGTAYSIYAGERAAGAQKEAQKQAVQQAQKQEVAADQAFNKANAKKPDLERLLSSNEQAAQGGTGSTMLTGPAGVDPNTLMLGKSTLLGG</sequence>
<evidence type="ECO:0000313" key="2">
    <source>
        <dbReference type="EMBL" id="CAB4131916.1"/>
    </source>
</evidence>
<reference evidence="2" key="1">
    <citation type="submission" date="2020-04" db="EMBL/GenBank/DDBJ databases">
        <authorList>
            <person name="Chiriac C."/>
            <person name="Salcher M."/>
            <person name="Ghai R."/>
            <person name="Kavagutti S V."/>
        </authorList>
    </citation>
    <scope>NUCLEOTIDE SEQUENCE</scope>
</reference>
<feature type="compositionally biased region" description="Polar residues" evidence="1">
    <location>
        <begin position="69"/>
        <end position="82"/>
    </location>
</feature>
<accession>A0A6J5LFF6</accession>
<protein>
    <submittedName>
        <fullName evidence="2">Uncharacterized protein</fullName>
    </submittedName>
</protein>
<dbReference type="EMBL" id="LR796255">
    <property type="protein sequence ID" value="CAB4131916.1"/>
    <property type="molecule type" value="Genomic_DNA"/>
</dbReference>
<evidence type="ECO:0000256" key="1">
    <source>
        <dbReference type="SAM" id="MobiDB-lite"/>
    </source>
</evidence>
<feature type="region of interest" description="Disordered" evidence="1">
    <location>
        <begin position="69"/>
        <end position="103"/>
    </location>
</feature>
<organism evidence="2">
    <name type="scientific">uncultured Caudovirales phage</name>
    <dbReference type="NCBI Taxonomy" id="2100421"/>
    <lineage>
        <taxon>Viruses</taxon>
        <taxon>Duplodnaviria</taxon>
        <taxon>Heunggongvirae</taxon>
        <taxon>Uroviricota</taxon>
        <taxon>Caudoviricetes</taxon>
        <taxon>Peduoviridae</taxon>
        <taxon>Maltschvirus</taxon>
        <taxon>Maltschvirus maltsch</taxon>
    </lineage>
</organism>